<dbReference type="InterPro" id="IPR001173">
    <property type="entry name" value="Glyco_trans_2-like"/>
</dbReference>
<proteinExistence type="inferred from homology"/>
<dbReference type="Proteomes" id="UP000679008">
    <property type="component" value="Unassembled WGS sequence"/>
</dbReference>
<dbReference type="PANTHER" id="PTHR43179">
    <property type="entry name" value="RHAMNOSYLTRANSFERASE WBBL"/>
    <property type="match status" value="1"/>
</dbReference>
<dbReference type="EMBL" id="JAGPXB010000014">
    <property type="protein sequence ID" value="MBQ0909633.1"/>
    <property type="molecule type" value="Genomic_DNA"/>
</dbReference>
<dbReference type="PANTHER" id="PTHR43179:SF12">
    <property type="entry name" value="GALACTOFURANOSYLTRANSFERASE GLFT2"/>
    <property type="match status" value="1"/>
</dbReference>
<dbReference type="Gene3D" id="3.90.550.10">
    <property type="entry name" value="Spore Coat Polysaccharide Biosynthesis Protein SpsA, Chain A"/>
    <property type="match status" value="1"/>
</dbReference>
<feature type="domain" description="Glycosyltransferase 2-like" evidence="4">
    <location>
        <begin position="5"/>
        <end position="129"/>
    </location>
</feature>
<dbReference type="RefSeq" id="WP_210791274.1">
    <property type="nucleotide sequence ID" value="NZ_JAGPXB010000014.1"/>
</dbReference>
<comment type="similarity">
    <text evidence="1">Belongs to the glycosyltransferase 2 family.</text>
</comment>
<reference evidence="5 6" key="1">
    <citation type="submission" date="2021-04" db="EMBL/GenBank/DDBJ databases">
        <title>Description of novel Flavobacterium sp. F-328.</title>
        <authorList>
            <person name="Saticioglu I.B."/>
        </authorList>
    </citation>
    <scope>NUCLEOTIDE SEQUENCE [LARGE SCALE GENOMIC DNA]</scope>
    <source>
        <strain evidence="5 6">F-328</strain>
    </source>
</reference>
<sequence length="293" mass="33655">MKCISIVVLNYINYSDTIDCVESIINQKNKNFKVVIVENGSPNDSFFILMEKFGQHPLITIIRNKNNLGFAKGNNVGINYSNNVLGIDYIFVLNSDTILNENLIDDIFKLSVEDDVAVFSPTVTDEFGVVQIPTINVNDIKSFTFKAILSLFLALFLNSPGMNRLYKQYKKNNHANEDSTGMHNNFTPFKYSLHGSAFFLTPLFFKYYKNPFPGTFLYWEEINLIWYLHKVNLRAAVYETSGVFHKESMSISQIAAPSKVSMWKLKKSFSSLLRSLPLYFCNYNYVVKTYNSK</sequence>
<accession>A0ABS5D6K9</accession>
<dbReference type="InterPro" id="IPR029044">
    <property type="entry name" value="Nucleotide-diphossugar_trans"/>
</dbReference>
<comment type="caution">
    <text evidence="5">The sequence shown here is derived from an EMBL/GenBank/DDBJ whole genome shotgun (WGS) entry which is preliminary data.</text>
</comment>
<keyword evidence="6" id="KW-1185">Reference proteome</keyword>
<evidence type="ECO:0000256" key="2">
    <source>
        <dbReference type="ARBA" id="ARBA00022676"/>
    </source>
</evidence>
<keyword evidence="2" id="KW-0328">Glycosyltransferase</keyword>
<evidence type="ECO:0000256" key="1">
    <source>
        <dbReference type="ARBA" id="ARBA00006739"/>
    </source>
</evidence>
<protein>
    <submittedName>
        <fullName evidence="5">Glycosyltransferase family 2 protein</fullName>
    </submittedName>
</protein>
<evidence type="ECO:0000313" key="5">
    <source>
        <dbReference type="EMBL" id="MBQ0909633.1"/>
    </source>
</evidence>
<keyword evidence="3" id="KW-0808">Transferase</keyword>
<evidence type="ECO:0000313" key="6">
    <source>
        <dbReference type="Proteomes" id="UP000679008"/>
    </source>
</evidence>
<name>A0ABS5D6K9_9FLAO</name>
<dbReference type="SUPFAM" id="SSF53448">
    <property type="entry name" value="Nucleotide-diphospho-sugar transferases"/>
    <property type="match status" value="1"/>
</dbReference>
<evidence type="ECO:0000259" key="4">
    <source>
        <dbReference type="Pfam" id="PF00535"/>
    </source>
</evidence>
<evidence type="ECO:0000256" key="3">
    <source>
        <dbReference type="ARBA" id="ARBA00022679"/>
    </source>
</evidence>
<organism evidence="5 6">
    <name type="scientific">Flavobacterium erciyesense</name>
    <dbReference type="NCBI Taxonomy" id="2825842"/>
    <lineage>
        <taxon>Bacteria</taxon>
        <taxon>Pseudomonadati</taxon>
        <taxon>Bacteroidota</taxon>
        <taxon>Flavobacteriia</taxon>
        <taxon>Flavobacteriales</taxon>
        <taxon>Flavobacteriaceae</taxon>
        <taxon>Flavobacterium</taxon>
    </lineage>
</organism>
<gene>
    <name evidence="5" type="ORF">KBJ98_13035</name>
</gene>
<dbReference type="Pfam" id="PF00535">
    <property type="entry name" value="Glycos_transf_2"/>
    <property type="match status" value="1"/>
</dbReference>